<dbReference type="EMBL" id="HACG01049977">
    <property type="protein sequence ID" value="CEK96842.1"/>
    <property type="molecule type" value="Transcribed_RNA"/>
</dbReference>
<evidence type="ECO:0000313" key="1">
    <source>
        <dbReference type="EMBL" id="CEK96842.1"/>
    </source>
</evidence>
<feature type="non-terminal residue" evidence="1">
    <location>
        <position position="52"/>
    </location>
</feature>
<name>A0A0B7BV89_9EUPU</name>
<gene>
    <name evidence="1" type="primary">ORF213678</name>
</gene>
<organism evidence="1">
    <name type="scientific">Arion vulgaris</name>
    <dbReference type="NCBI Taxonomy" id="1028688"/>
    <lineage>
        <taxon>Eukaryota</taxon>
        <taxon>Metazoa</taxon>
        <taxon>Spiralia</taxon>
        <taxon>Lophotrochozoa</taxon>
        <taxon>Mollusca</taxon>
        <taxon>Gastropoda</taxon>
        <taxon>Heterobranchia</taxon>
        <taxon>Euthyneura</taxon>
        <taxon>Panpulmonata</taxon>
        <taxon>Eupulmonata</taxon>
        <taxon>Stylommatophora</taxon>
        <taxon>Helicina</taxon>
        <taxon>Arionoidea</taxon>
        <taxon>Arionidae</taxon>
        <taxon>Arion</taxon>
    </lineage>
</organism>
<dbReference type="AlphaFoldDB" id="A0A0B7BV89"/>
<accession>A0A0B7BV89</accession>
<proteinExistence type="predicted"/>
<reference evidence="1" key="1">
    <citation type="submission" date="2014-12" db="EMBL/GenBank/DDBJ databases">
        <title>Insight into the proteome of Arion vulgaris.</title>
        <authorList>
            <person name="Aradska J."/>
            <person name="Bulat T."/>
            <person name="Smidak R."/>
            <person name="Sarate P."/>
            <person name="Gangsoo J."/>
            <person name="Sialana F."/>
            <person name="Bilban M."/>
            <person name="Lubec G."/>
        </authorList>
    </citation>
    <scope>NUCLEOTIDE SEQUENCE</scope>
    <source>
        <tissue evidence="1">Skin</tissue>
    </source>
</reference>
<protein>
    <submittedName>
        <fullName evidence="1">Uncharacterized protein</fullName>
    </submittedName>
</protein>
<sequence length="52" mass="6011">MLTIMNLLRTRVVVPSFRLSSSTKPIQFMSEVPSPIINPEIKYAKIFINNQF</sequence>